<sequence>MYVDENVKKTIRDALEKSMKIADKLIPDVSSVKHLDAISRAIANDAEDPFQILRNAGIEIEPELEEFRQFLAEISGKKIEEKKKAPAGETLELPSDALLDVLSILQALEFADYSEKAREKALQKLSSAVRELSRKDPTPESLLKLGLYAYALELVKEERWENIGKLRKF</sequence>
<organism evidence="1 2">
    <name type="scientific">Thermococcus siculi</name>
    <dbReference type="NCBI Taxonomy" id="72803"/>
    <lineage>
        <taxon>Archaea</taxon>
        <taxon>Methanobacteriati</taxon>
        <taxon>Methanobacteriota</taxon>
        <taxon>Thermococci</taxon>
        <taxon>Thermococcales</taxon>
        <taxon>Thermococcaceae</taxon>
        <taxon>Thermococcus</taxon>
    </lineage>
</organism>
<dbReference type="EMBL" id="CP015103">
    <property type="protein sequence ID" value="ASJ08955.1"/>
    <property type="molecule type" value="Genomic_DNA"/>
</dbReference>
<proteinExistence type="predicted"/>
<dbReference type="Proteomes" id="UP000250125">
    <property type="component" value="Chromosome"/>
</dbReference>
<reference evidence="1 2" key="1">
    <citation type="submission" date="2016-04" db="EMBL/GenBank/DDBJ databases">
        <title>Complete genome sequence of Thermococcus siculi type strain RG-20.</title>
        <authorList>
            <person name="Oger P.M."/>
        </authorList>
    </citation>
    <scope>NUCLEOTIDE SEQUENCE [LARGE SCALE GENOMIC DNA]</scope>
    <source>
        <strain evidence="1 2">RG-20</strain>
    </source>
</reference>
<protein>
    <submittedName>
        <fullName evidence="1">Uncharacterized protein</fullName>
    </submittedName>
</protein>
<dbReference type="KEGG" id="tsl:A3L11_06835"/>
<keyword evidence="2" id="KW-1185">Reference proteome</keyword>
<gene>
    <name evidence="1" type="ORF">A3L11_06835</name>
</gene>
<name>A0A2Z2MMU7_9EURY</name>
<accession>A0A2Z2MMU7</accession>
<evidence type="ECO:0000313" key="2">
    <source>
        <dbReference type="Proteomes" id="UP000250125"/>
    </source>
</evidence>
<evidence type="ECO:0000313" key="1">
    <source>
        <dbReference type="EMBL" id="ASJ08955.1"/>
    </source>
</evidence>
<dbReference type="AlphaFoldDB" id="A0A2Z2MMU7"/>